<feature type="coiled-coil region" evidence="9">
    <location>
        <begin position="460"/>
        <end position="487"/>
    </location>
</feature>
<keyword evidence="7 9" id="KW-0175">Coiled coil</keyword>
<dbReference type="InterPro" id="IPR052300">
    <property type="entry name" value="Adhesion_Centrosome_assoc"/>
</dbReference>
<dbReference type="AlphaFoldDB" id="A0AAU9WKE6"/>
<evidence type="ECO:0000256" key="2">
    <source>
        <dbReference type="ARBA" id="ARBA00004300"/>
    </source>
</evidence>
<dbReference type="PANTHER" id="PTHR46507">
    <property type="entry name" value="AFADIN- AND ALPHA-ACTININ-BINDING PROTEIN"/>
    <property type="match status" value="1"/>
</dbReference>
<dbReference type="PANTHER" id="PTHR46507:SF4">
    <property type="entry name" value="SSX FAMILY MEMBER 2 INTERACTING PROTEIN"/>
    <property type="match status" value="1"/>
</dbReference>
<dbReference type="GO" id="GO:0070161">
    <property type="term" value="C:anchoring junction"/>
    <property type="evidence" value="ECO:0007669"/>
    <property type="project" value="UniProtKB-SubCell"/>
</dbReference>
<sequence length="704" mass="81228">MTEKLQDWGDFVNRYTAHSSRHSSPEREVDFGDMRLTPSPISPVFSTADKQFCRRDNIDQCIAYLNQELSVLGFSSLFTPSRNGHGPPDTFDIVKLVNSTYELLQQQQRNIKQLTDLEQKILRSECDNEHLVQTQKRLKEQLESAQREIAVRNERERQLQGKLVKAKEDLKSEREELKKTRANSLHLQKQFDHETRKKERELCKLKERIHQLLTDKNQEKKVGLDILNLINRPAGAQRAMWKTGSAKLLKIVDKNEDAIFKNYLLIPIHSKLVINYGQDLCLRVVTSTNMVKGLQKSDLFSKKNNIIGTVGLMCSFLHGYENSLHISFFLSYNEYFFHFLFERNEEEMYRMLITNYEEREKELMVENNDMRETLKSMQAELIKLLNQQNEDYESNTEVGEISESGSVEELSTGHFNMPYDMVREGIESSLREKWRLLKSRLEEANKGSSNEPSSPKAEEISRLERQLENYRHVVEQQEQLIESLQSKVDSPSKDSTLLVDSQLYEEQEKFESDKQFFAERRAVLENERKQLTDAAVKLGHERKKFEEERASFYKQQLLTPLRNQSLGGRKSKSPDGPRLQVSPVSFSPAPRGLISSETRGTPNIPRDGPVEIPNTEELYKALSLRTENSKDVNENKGTPLKGYSIVEGSERTSLPTKQSSCGDSLKEKEIDSNTPGAKQARRISEHARNVKKTLQLKRSSSGDL</sequence>
<evidence type="ECO:0000256" key="5">
    <source>
        <dbReference type="ARBA" id="ARBA00022889"/>
    </source>
</evidence>
<keyword evidence="12" id="KW-1185">Reference proteome</keyword>
<evidence type="ECO:0000256" key="1">
    <source>
        <dbReference type="ARBA" id="ARBA00004282"/>
    </source>
</evidence>
<dbReference type="EMBL" id="CALNXJ010000015">
    <property type="protein sequence ID" value="CAH3116732.1"/>
    <property type="molecule type" value="Genomic_DNA"/>
</dbReference>
<evidence type="ECO:0000256" key="10">
    <source>
        <dbReference type="SAM" id="MobiDB-lite"/>
    </source>
</evidence>
<keyword evidence="4" id="KW-0963">Cytoplasm</keyword>
<dbReference type="Pfam" id="PF11559">
    <property type="entry name" value="ADIP"/>
    <property type="match status" value="1"/>
</dbReference>
<dbReference type="Proteomes" id="UP001159428">
    <property type="component" value="Unassembled WGS sequence"/>
</dbReference>
<reference evidence="11 12" key="1">
    <citation type="submission" date="2022-05" db="EMBL/GenBank/DDBJ databases">
        <authorList>
            <consortium name="Genoscope - CEA"/>
            <person name="William W."/>
        </authorList>
    </citation>
    <scope>NUCLEOTIDE SEQUENCE [LARGE SCALE GENOMIC DNA]</scope>
</reference>
<name>A0AAU9WKE6_9CNID</name>
<feature type="compositionally biased region" description="Polar residues" evidence="10">
    <location>
        <begin position="651"/>
        <end position="662"/>
    </location>
</feature>
<organism evidence="11 12">
    <name type="scientific">Pocillopora meandrina</name>
    <dbReference type="NCBI Taxonomy" id="46732"/>
    <lineage>
        <taxon>Eukaryota</taxon>
        <taxon>Metazoa</taxon>
        <taxon>Cnidaria</taxon>
        <taxon>Anthozoa</taxon>
        <taxon>Hexacorallia</taxon>
        <taxon>Scleractinia</taxon>
        <taxon>Astrocoeniina</taxon>
        <taxon>Pocilloporidae</taxon>
        <taxon>Pocillopora</taxon>
    </lineage>
</organism>
<evidence type="ECO:0000256" key="8">
    <source>
        <dbReference type="ARBA" id="ARBA00023212"/>
    </source>
</evidence>
<gene>
    <name evidence="11" type="ORF">PMEA_00006579</name>
</gene>
<dbReference type="GO" id="GO:0034451">
    <property type="term" value="C:centriolar satellite"/>
    <property type="evidence" value="ECO:0007669"/>
    <property type="project" value="TreeGrafter"/>
</dbReference>
<accession>A0AAU9WKE6</accession>
<keyword evidence="6" id="KW-0965">Cell junction</keyword>
<feature type="coiled-coil region" evidence="9">
    <location>
        <begin position="353"/>
        <end position="387"/>
    </location>
</feature>
<proteinExistence type="inferred from homology"/>
<comment type="similarity">
    <text evidence="3">Belongs to the ADIP family.</text>
</comment>
<keyword evidence="8" id="KW-0206">Cytoskeleton</keyword>
<protein>
    <submittedName>
        <fullName evidence="11">Uncharacterized protein</fullName>
    </submittedName>
</protein>
<comment type="caution">
    <text evidence="11">The sequence shown here is derived from an EMBL/GenBank/DDBJ whole genome shotgun (WGS) entry which is preliminary data.</text>
</comment>
<feature type="coiled-coil region" evidence="9">
    <location>
        <begin position="104"/>
        <end position="190"/>
    </location>
</feature>
<evidence type="ECO:0000313" key="12">
    <source>
        <dbReference type="Proteomes" id="UP001159428"/>
    </source>
</evidence>
<evidence type="ECO:0000256" key="9">
    <source>
        <dbReference type="SAM" id="Coils"/>
    </source>
</evidence>
<evidence type="ECO:0000313" key="11">
    <source>
        <dbReference type="EMBL" id="CAH3116732.1"/>
    </source>
</evidence>
<evidence type="ECO:0000256" key="6">
    <source>
        <dbReference type="ARBA" id="ARBA00022949"/>
    </source>
</evidence>
<comment type="subcellular location">
    <subcellularLocation>
        <location evidence="1">Cell junction</location>
    </subcellularLocation>
    <subcellularLocation>
        <location evidence="2">Cytoplasm</location>
        <location evidence="2">Cytoskeleton</location>
        <location evidence="2">Microtubule organizing center</location>
        <location evidence="2">Centrosome</location>
    </subcellularLocation>
</comment>
<dbReference type="InterPro" id="IPR021622">
    <property type="entry name" value="Afadin/alpha-actinin-bd"/>
</dbReference>
<dbReference type="GO" id="GO:0036064">
    <property type="term" value="C:ciliary basal body"/>
    <property type="evidence" value="ECO:0007669"/>
    <property type="project" value="TreeGrafter"/>
</dbReference>
<feature type="coiled-coil region" evidence="9">
    <location>
        <begin position="514"/>
        <end position="548"/>
    </location>
</feature>
<evidence type="ECO:0000256" key="7">
    <source>
        <dbReference type="ARBA" id="ARBA00023054"/>
    </source>
</evidence>
<feature type="region of interest" description="Disordered" evidence="10">
    <location>
        <begin position="561"/>
        <end position="704"/>
    </location>
</feature>
<dbReference type="GO" id="GO:0035735">
    <property type="term" value="P:intraciliary transport involved in cilium assembly"/>
    <property type="evidence" value="ECO:0007669"/>
    <property type="project" value="TreeGrafter"/>
</dbReference>
<evidence type="ECO:0000256" key="3">
    <source>
        <dbReference type="ARBA" id="ARBA00009291"/>
    </source>
</evidence>
<keyword evidence="5" id="KW-0130">Cell adhesion</keyword>
<dbReference type="GO" id="GO:0007155">
    <property type="term" value="P:cell adhesion"/>
    <property type="evidence" value="ECO:0007669"/>
    <property type="project" value="UniProtKB-KW"/>
</dbReference>
<evidence type="ECO:0000256" key="4">
    <source>
        <dbReference type="ARBA" id="ARBA00022490"/>
    </source>
</evidence>